<feature type="compositionally biased region" description="Basic and acidic residues" evidence="4">
    <location>
        <begin position="295"/>
        <end position="308"/>
    </location>
</feature>
<protein>
    <submittedName>
        <fullName evidence="5">Angio-associated migratory cell protein</fullName>
    </submittedName>
</protein>
<accession>A0A6G1SCZ0</accession>
<name>A0A6G1SCZ0_9ACAR</name>
<dbReference type="InterPro" id="IPR019775">
    <property type="entry name" value="WD40_repeat_CS"/>
</dbReference>
<dbReference type="PROSITE" id="PS50294">
    <property type="entry name" value="WD_REPEATS_REGION"/>
    <property type="match status" value="2"/>
</dbReference>
<evidence type="ECO:0000256" key="2">
    <source>
        <dbReference type="ARBA" id="ARBA00022737"/>
    </source>
</evidence>
<dbReference type="InterPro" id="IPR015943">
    <property type="entry name" value="WD40/YVTN_repeat-like_dom_sf"/>
</dbReference>
<dbReference type="Pfam" id="PF00400">
    <property type="entry name" value="WD40"/>
    <property type="match status" value="5"/>
</dbReference>
<evidence type="ECO:0000313" key="5">
    <source>
        <dbReference type="EMBL" id="MDE47790.1"/>
    </source>
</evidence>
<dbReference type="Gene3D" id="2.130.10.10">
    <property type="entry name" value="YVTN repeat-like/Quinoprotein amine dehydrogenase"/>
    <property type="match status" value="2"/>
</dbReference>
<dbReference type="PROSITE" id="PS50082">
    <property type="entry name" value="WD_REPEATS_2"/>
    <property type="match status" value="2"/>
</dbReference>
<dbReference type="EMBL" id="GGYP01003019">
    <property type="protein sequence ID" value="MDE47790.1"/>
    <property type="molecule type" value="Transcribed_RNA"/>
</dbReference>
<proteinExistence type="predicted"/>
<evidence type="ECO:0000256" key="1">
    <source>
        <dbReference type="ARBA" id="ARBA00022574"/>
    </source>
</evidence>
<feature type="region of interest" description="Disordered" evidence="4">
    <location>
        <begin position="250"/>
        <end position="337"/>
    </location>
</feature>
<organism evidence="5">
    <name type="scientific">Aceria tosichella</name>
    <name type="common">wheat curl mite</name>
    <dbReference type="NCBI Taxonomy" id="561515"/>
    <lineage>
        <taxon>Eukaryota</taxon>
        <taxon>Metazoa</taxon>
        <taxon>Ecdysozoa</taxon>
        <taxon>Arthropoda</taxon>
        <taxon>Chelicerata</taxon>
        <taxon>Arachnida</taxon>
        <taxon>Acari</taxon>
        <taxon>Acariformes</taxon>
        <taxon>Trombidiformes</taxon>
        <taxon>Prostigmata</taxon>
        <taxon>Eupodina</taxon>
        <taxon>Eriophyoidea</taxon>
        <taxon>Eriophyidae</taxon>
        <taxon>Eriophyinae</taxon>
        <taxon>Aceriini</taxon>
        <taxon>Aceria</taxon>
    </lineage>
</organism>
<dbReference type="PROSITE" id="PS00678">
    <property type="entry name" value="WD_REPEATS_1"/>
    <property type="match status" value="1"/>
</dbReference>
<feature type="compositionally biased region" description="Acidic residues" evidence="4">
    <location>
        <begin position="309"/>
        <end position="332"/>
    </location>
</feature>
<dbReference type="InterPro" id="IPR001680">
    <property type="entry name" value="WD40_rpt"/>
</dbReference>
<reference evidence="5" key="1">
    <citation type="submission" date="2018-10" db="EMBL/GenBank/DDBJ databases">
        <title>Transcriptome assembly of Aceria tosichella (Wheat curl mite) Type 2.</title>
        <authorList>
            <person name="Scully E.D."/>
            <person name="Geib S.M."/>
            <person name="Palmer N.A."/>
            <person name="Gupta A.K."/>
            <person name="Sarath G."/>
            <person name="Tatineni S."/>
        </authorList>
    </citation>
    <scope>NUCLEOTIDE SEQUENCE</scope>
    <source>
        <strain evidence="5">LincolnNE</strain>
    </source>
</reference>
<dbReference type="AlphaFoldDB" id="A0A6G1SCZ0"/>
<feature type="repeat" description="WD" evidence="3">
    <location>
        <begin position="330"/>
        <end position="365"/>
    </location>
</feature>
<feature type="repeat" description="WD" evidence="3">
    <location>
        <begin position="28"/>
        <end position="69"/>
    </location>
</feature>
<evidence type="ECO:0000256" key="4">
    <source>
        <dbReference type="SAM" id="MobiDB-lite"/>
    </source>
</evidence>
<gene>
    <name evidence="5" type="primary">AAMP</name>
    <name evidence="5" type="ORF">g.14191</name>
</gene>
<sequence>MEEDFNKPTTSNHYADNTSLSPNTSGVFSRHTDSVLCCSIDNRTRLAVSGGIDDTAYVWDLNTTHVIFECVDHKESVVAAAFSANSTYVATGDLNGYIQVRNTTTGIKVFEYEIDEINWIIWHSSSDFVLIAGTTKGDIWMWNVNDPSAVKTFSSYGSSCTTARLLPDGMKMAVAYADGSLRVFDLKSKQPVSKLSEPGNSEIITIDINPKKSVLAIGCLNSSIKLLTLEYLRPIGQLFCKTPAEFKSSYNPEDAVEPMDQGIGQQDDAVDESDDKDNSTESQGASSEDIEVVDEYSKVAGEPDKEGEGETSQNVEEDDEDDVCSSNDEEVDHSESVETVRFSPCGEYLAAANNSGTIVFWDVSSLAVRCEKHTSIGISRAAWTNNGLYITGCLDGRIRVYDINLKEVRVIAAHTDQVLDLALKDGLIVSASEDKTCRVSRL</sequence>
<keyword evidence="2" id="KW-0677">Repeat</keyword>
<dbReference type="SUPFAM" id="SSF50978">
    <property type="entry name" value="WD40 repeat-like"/>
    <property type="match status" value="2"/>
</dbReference>
<evidence type="ECO:0000256" key="3">
    <source>
        <dbReference type="PROSITE-ProRule" id="PRU00221"/>
    </source>
</evidence>
<dbReference type="PANTHER" id="PTHR19857:SF8">
    <property type="entry name" value="ANGIO-ASSOCIATED MIGRATORY CELL PROTEIN"/>
    <property type="match status" value="1"/>
</dbReference>
<dbReference type="InterPro" id="IPR036322">
    <property type="entry name" value="WD40_repeat_dom_sf"/>
</dbReference>
<dbReference type="PANTHER" id="PTHR19857">
    <property type="entry name" value="MITOCHONDRIAL DIVISION PROTEIN 1-RELATED"/>
    <property type="match status" value="1"/>
</dbReference>
<dbReference type="InterPro" id="IPR051179">
    <property type="entry name" value="WD_repeat_multifunction"/>
</dbReference>
<keyword evidence="1 3" id="KW-0853">WD repeat</keyword>
<dbReference type="SMART" id="SM00320">
    <property type="entry name" value="WD40"/>
    <property type="match status" value="8"/>
</dbReference>